<dbReference type="PANTHER" id="PTHR11360:SF21">
    <property type="entry name" value="MONOCARBOXYLATE TRANSPORTER 6"/>
    <property type="match status" value="1"/>
</dbReference>
<dbReference type="Ensembl" id="ENSGACT00000002937.2">
    <property type="protein sequence ID" value="ENSGACP00000002926.2"/>
    <property type="gene ID" value="ENSGACG00000002255.2"/>
</dbReference>
<dbReference type="Pfam" id="PF07690">
    <property type="entry name" value="MFS_1"/>
    <property type="match status" value="2"/>
</dbReference>
<evidence type="ECO:0000313" key="5">
    <source>
        <dbReference type="Proteomes" id="UP000007635"/>
    </source>
</evidence>
<reference evidence="4" key="3">
    <citation type="submission" date="2025-09" db="UniProtKB">
        <authorList>
            <consortium name="Ensembl"/>
        </authorList>
    </citation>
    <scope>IDENTIFICATION</scope>
</reference>
<dbReference type="PANTHER" id="PTHR11360">
    <property type="entry name" value="MONOCARBOXYLATE TRANSPORTER"/>
    <property type="match status" value="1"/>
</dbReference>
<accession>G3NC77</accession>
<sequence>MTQVNEIGGMSNGCVHSEVLGDLHPDNVIENISEANDGSRQGEQGDFASDEVTDVDRGWAWVVLGATFLVKALTMALPLCVGVFYTDLQNVLNASNREVSWVPAIMRSLRHAAGPICSLLVKKFGCRATVMLGGVLSGLGLAASFLIHSIKGLYVTAIITGIGFCFSSQPSVNIVQHYFKARLVFANALSSTGMAVGIFTLPLLANYLHTELGWRGSFLVLGGLLLNNCVCGAVMRPPRDPVGRGMPLINLPASLPEEECSTTERLTRLQVWRDVKAFVSEHMAIDQLFQNSRYCAYACGVTWMTLGYGVPMIYLVPYATAGGMEQSKAALVLTCLGGVNAVTRPLFALIFHMPWFKGRYIYAFSWALLINGLSNCICCAGPDFPVLMAYAVIQGVSMSAVGSLMFTILMDLVEMRCFSSALGLFNLMQSVTLLLGPPLAGFLIDWTGQFLHVFVAFGFLISSAAVLLLVVFYWLDTRPSVDLAPASRGFSARDKDDASSRGVEIIASIQNPLAHIALRPRRR</sequence>
<evidence type="ECO:0000256" key="2">
    <source>
        <dbReference type="SAM" id="Phobius"/>
    </source>
</evidence>
<dbReference type="InterPro" id="IPR036259">
    <property type="entry name" value="MFS_trans_sf"/>
</dbReference>
<feature type="transmembrane region" description="Helical" evidence="2">
    <location>
        <begin position="450"/>
        <end position="475"/>
    </location>
</feature>
<comment type="subcellular location">
    <subcellularLocation>
        <location evidence="1">Membrane</location>
        <topology evidence="1">Multi-pass membrane protein</topology>
    </subcellularLocation>
</comment>
<dbReference type="GO" id="GO:0008028">
    <property type="term" value="F:monocarboxylic acid transmembrane transporter activity"/>
    <property type="evidence" value="ECO:0007669"/>
    <property type="project" value="TreeGrafter"/>
</dbReference>
<dbReference type="SUPFAM" id="SSF103473">
    <property type="entry name" value="MFS general substrate transporter"/>
    <property type="match status" value="1"/>
</dbReference>
<keyword evidence="2" id="KW-1133">Transmembrane helix</keyword>
<proteinExistence type="predicted"/>
<reference evidence="4" key="2">
    <citation type="submission" date="2025-08" db="UniProtKB">
        <authorList>
            <consortium name="Ensembl"/>
        </authorList>
    </citation>
    <scope>IDENTIFICATION</scope>
</reference>
<protein>
    <recommendedName>
        <fullName evidence="3">Major facilitator superfamily (MFS) profile domain-containing protein</fullName>
    </recommendedName>
</protein>
<dbReference type="GeneID" id="120833474"/>
<name>G3NC77_GASAC</name>
<dbReference type="RefSeq" id="XP_040056516.1">
    <property type="nucleotide sequence ID" value="XM_040200582.1"/>
</dbReference>
<feature type="transmembrane region" description="Helical" evidence="2">
    <location>
        <begin position="153"/>
        <end position="172"/>
    </location>
</feature>
<dbReference type="InterPro" id="IPR050327">
    <property type="entry name" value="Proton-linked_MCT"/>
</dbReference>
<feature type="domain" description="Major facilitator superfamily (MFS) profile" evidence="3">
    <location>
        <begin position="60"/>
        <end position="481"/>
    </location>
</feature>
<evidence type="ECO:0000256" key="1">
    <source>
        <dbReference type="ARBA" id="ARBA00004141"/>
    </source>
</evidence>
<dbReference type="GeneTree" id="ENSGT00940000159666"/>
<evidence type="ECO:0000259" key="3">
    <source>
        <dbReference type="PROSITE" id="PS50850"/>
    </source>
</evidence>
<feature type="transmembrane region" description="Helical" evidence="2">
    <location>
        <begin position="128"/>
        <end position="147"/>
    </location>
</feature>
<feature type="transmembrane region" description="Helical" evidence="2">
    <location>
        <begin position="363"/>
        <end position="382"/>
    </location>
</feature>
<reference evidence="4 5" key="1">
    <citation type="journal article" date="2021" name="G3 (Bethesda)">
        <title>Improved contiguity of the threespine stickleback genome using long-read sequencing.</title>
        <authorList>
            <person name="Nath S."/>
            <person name="Shaw D.E."/>
            <person name="White M.A."/>
        </authorList>
    </citation>
    <scope>NUCLEOTIDE SEQUENCE [LARGE SCALE GENOMIC DNA]</scope>
    <source>
        <strain evidence="4 5">Lake Benthic</strain>
    </source>
</reference>
<feature type="transmembrane region" description="Helical" evidence="2">
    <location>
        <begin position="388"/>
        <end position="409"/>
    </location>
</feature>
<feature type="transmembrane region" description="Helical" evidence="2">
    <location>
        <begin position="329"/>
        <end position="351"/>
    </location>
</feature>
<dbReference type="OMA" id="NCICCAG"/>
<dbReference type="Gene3D" id="1.20.1250.20">
    <property type="entry name" value="MFS general substrate transporter like domains"/>
    <property type="match status" value="2"/>
</dbReference>
<feature type="transmembrane region" description="Helical" evidence="2">
    <location>
        <begin position="217"/>
        <end position="235"/>
    </location>
</feature>
<dbReference type="Proteomes" id="UP000007635">
    <property type="component" value="Chromosome XVI"/>
</dbReference>
<dbReference type="InParanoid" id="G3NC77"/>
<keyword evidence="5" id="KW-1185">Reference proteome</keyword>
<feature type="transmembrane region" description="Helical" evidence="2">
    <location>
        <begin position="421"/>
        <end position="444"/>
    </location>
</feature>
<dbReference type="InterPro" id="IPR020846">
    <property type="entry name" value="MFS_dom"/>
</dbReference>
<feature type="transmembrane region" description="Helical" evidence="2">
    <location>
        <begin position="294"/>
        <end position="317"/>
    </location>
</feature>
<keyword evidence="2" id="KW-0472">Membrane</keyword>
<feature type="transmembrane region" description="Helical" evidence="2">
    <location>
        <begin position="59"/>
        <end position="85"/>
    </location>
</feature>
<feature type="transmembrane region" description="Helical" evidence="2">
    <location>
        <begin position="184"/>
        <end position="205"/>
    </location>
</feature>
<evidence type="ECO:0000313" key="4">
    <source>
        <dbReference type="Ensembl" id="ENSGACP00000002926.2"/>
    </source>
</evidence>
<dbReference type="KEGG" id="gat:120833474"/>
<dbReference type="InterPro" id="IPR011701">
    <property type="entry name" value="MFS"/>
</dbReference>
<dbReference type="STRING" id="69293.ENSGACP00000002926"/>
<dbReference type="GO" id="GO:0016323">
    <property type="term" value="C:basolateral plasma membrane"/>
    <property type="evidence" value="ECO:0007669"/>
    <property type="project" value="TreeGrafter"/>
</dbReference>
<dbReference type="AlphaFoldDB" id="G3NC77"/>
<dbReference type="PROSITE" id="PS50850">
    <property type="entry name" value="MFS"/>
    <property type="match status" value="1"/>
</dbReference>
<organism evidence="4 5">
    <name type="scientific">Gasterosteus aculeatus aculeatus</name>
    <name type="common">three-spined stickleback</name>
    <dbReference type="NCBI Taxonomy" id="481459"/>
    <lineage>
        <taxon>Eukaryota</taxon>
        <taxon>Metazoa</taxon>
        <taxon>Chordata</taxon>
        <taxon>Craniata</taxon>
        <taxon>Vertebrata</taxon>
        <taxon>Euteleostomi</taxon>
        <taxon>Actinopterygii</taxon>
        <taxon>Neopterygii</taxon>
        <taxon>Teleostei</taxon>
        <taxon>Neoteleostei</taxon>
        <taxon>Acanthomorphata</taxon>
        <taxon>Eupercaria</taxon>
        <taxon>Perciformes</taxon>
        <taxon>Cottioidei</taxon>
        <taxon>Gasterosteales</taxon>
        <taxon>Gasterosteidae</taxon>
        <taxon>Gasterosteus</taxon>
    </lineage>
</organism>
<dbReference type="eggNOG" id="KOG2504">
    <property type="taxonomic scope" value="Eukaryota"/>
</dbReference>
<keyword evidence="2" id="KW-0812">Transmembrane</keyword>